<protein>
    <submittedName>
        <fullName evidence="1">Uncharacterized protein</fullName>
    </submittedName>
</protein>
<name>A0AAN5D352_9BILA</name>
<sequence length="71" mass="8259">NLVIENTCQDLLIESEKQLIRTVELQDSTKLLMADQYRLDSLKDHVIKSFSSLNDLNEKLKGTPEYKNYSK</sequence>
<dbReference type="EMBL" id="BTRK01000005">
    <property type="protein sequence ID" value="GMR55504.1"/>
    <property type="molecule type" value="Genomic_DNA"/>
</dbReference>
<evidence type="ECO:0000313" key="1">
    <source>
        <dbReference type="EMBL" id="GMR55504.1"/>
    </source>
</evidence>
<gene>
    <name evidence="1" type="ORF">PMAYCL1PPCAC_25699</name>
</gene>
<dbReference type="AlphaFoldDB" id="A0AAN5D352"/>
<evidence type="ECO:0000313" key="2">
    <source>
        <dbReference type="Proteomes" id="UP001328107"/>
    </source>
</evidence>
<accession>A0AAN5D352</accession>
<feature type="non-terminal residue" evidence="1">
    <location>
        <position position="71"/>
    </location>
</feature>
<proteinExistence type="predicted"/>
<feature type="non-terminal residue" evidence="1">
    <location>
        <position position="1"/>
    </location>
</feature>
<dbReference type="Proteomes" id="UP001328107">
    <property type="component" value="Unassembled WGS sequence"/>
</dbReference>
<comment type="caution">
    <text evidence="1">The sequence shown here is derived from an EMBL/GenBank/DDBJ whole genome shotgun (WGS) entry which is preliminary data.</text>
</comment>
<keyword evidence="2" id="KW-1185">Reference proteome</keyword>
<organism evidence="1 2">
    <name type="scientific">Pristionchus mayeri</name>
    <dbReference type="NCBI Taxonomy" id="1317129"/>
    <lineage>
        <taxon>Eukaryota</taxon>
        <taxon>Metazoa</taxon>
        <taxon>Ecdysozoa</taxon>
        <taxon>Nematoda</taxon>
        <taxon>Chromadorea</taxon>
        <taxon>Rhabditida</taxon>
        <taxon>Rhabditina</taxon>
        <taxon>Diplogasteromorpha</taxon>
        <taxon>Diplogasteroidea</taxon>
        <taxon>Neodiplogasteridae</taxon>
        <taxon>Pristionchus</taxon>
    </lineage>
</organism>
<reference evidence="2" key="1">
    <citation type="submission" date="2022-10" db="EMBL/GenBank/DDBJ databases">
        <title>Genome assembly of Pristionchus species.</title>
        <authorList>
            <person name="Yoshida K."/>
            <person name="Sommer R.J."/>
        </authorList>
    </citation>
    <scope>NUCLEOTIDE SEQUENCE [LARGE SCALE GENOMIC DNA]</scope>
    <source>
        <strain evidence="2">RS5460</strain>
    </source>
</reference>